<dbReference type="EMBL" id="QJKJ01001956">
    <property type="protein sequence ID" value="RDY05037.1"/>
    <property type="molecule type" value="Genomic_DNA"/>
</dbReference>
<dbReference type="InterPro" id="IPR043128">
    <property type="entry name" value="Rev_trsase/Diguanyl_cyclase"/>
</dbReference>
<keyword evidence="2" id="KW-0812">Transmembrane</keyword>
<protein>
    <submittedName>
        <fullName evidence="4">Retrovirus-related Pol polyprotein from transposon opus</fullName>
    </submittedName>
</protein>
<dbReference type="Proteomes" id="UP000257109">
    <property type="component" value="Unassembled WGS sequence"/>
</dbReference>
<evidence type="ECO:0000313" key="4">
    <source>
        <dbReference type="EMBL" id="RDY05037.1"/>
    </source>
</evidence>
<organism evidence="4 5">
    <name type="scientific">Mucuna pruriens</name>
    <name type="common">Velvet bean</name>
    <name type="synonym">Dolichos pruriens</name>
    <dbReference type="NCBI Taxonomy" id="157652"/>
    <lineage>
        <taxon>Eukaryota</taxon>
        <taxon>Viridiplantae</taxon>
        <taxon>Streptophyta</taxon>
        <taxon>Embryophyta</taxon>
        <taxon>Tracheophyta</taxon>
        <taxon>Spermatophyta</taxon>
        <taxon>Magnoliopsida</taxon>
        <taxon>eudicotyledons</taxon>
        <taxon>Gunneridae</taxon>
        <taxon>Pentapetalae</taxon>
        <taxon>rosids</taxon>
        <taxon>fabids</taxon>
        <taxon>Fabales</taxon>
        <taxon>Fabaceae</taxon>
        <taxon>Papilionoideae</taxon>
        <taxon>50 kb inversion clade</taxon>
        <taxon>NPAAA clade</taxon>
        <taxon>indigoferoid/millettioid clade</taxon>
        <taxon>Phaseoleae</taxon>
        <taxon>Mucuna</taxon>
    </lineage>
</organism>
<dbReference type="InterPro" id="IPR000477">
    <property type="entry name" value="RT_dom"/>
</dbReference>
<reference evidence="4" key="1">
    <citation type="submission" date="2018-05" db="EMBL/GenBank/DDBJ databases">
        <title>Draft genome of Mucuna pruriens seed.</title>
        <authorList>
            <person name="Nnadi N.E."/>
            <person name="Vos R."/>
            <person name="Hasami M.H."/>
            <person name="Devisetty U.K."/>
            <person name="Aguiy J.C."/>
        </authorList>
    </citation>
    <scope>NUCLEOTIDE SEQUENCE [LARGE SCALE GENOMIC DNA]</scope>
    <source>
        <strain evidence="4">JCA_2017</strain>
    </source>
</reference>
<name>A0A371HQI5_MUCPR</name>
<feature type="non-terminal residue" evidence="4">
    <location>
        <position position="1"/>
    </location>
</feature>
<gene>
    <name evidence="4" type="primary">pol</name>
    <name evidence="4" type="ORF">CR513_11156</name>
</gene>
<keyword evidence="5" id="KW-1185">Reference proteome</keyword>
<feature type="region of interest" description="Disordered" evidence="1">
    <location>
        <begin position="1"/>
        <end position="26"/>
    </location>
</feature>
<dbReference type="OrthoDB" id="529980at2759"/>
<dbReference type="InterPro" id="IPR043502">
    <property type="entry name" value="DNA/RNA_pol_sf"/>
</dbReference>
<evidence type="ECO:0000256" key="1">
    <source>
        <dbReference type="SAM" id="MobiDB-lite"/>
    </source>
</evidence>
<dbReference type="PANTHER" id="PTHR24559:SF437">
    <property type="entry name" value="RNA-DIRECTED DNA POLYMERASE HOMOLOG"/>
    <property type="match status" value="1"/>
</dbReference>
<evidence type="ECO:0000259" key="3">
    <source>
        <dbReference type="Pfam" id="PF00078"/>
    </source>
</evidence>
<proteinExistence type="predicted"/>
<evidence type="ECO:0000313" key="5">
    <source>
        <dbReference type="Proteomes" id="UP000257109"/>
    </source>
</evidence>
<feature type="transmembrane region" description="Helical" evidence="2">
    <location>
        <begin position="119"/>
        <end position="139"/>
    </location>
</feature>
<keyword evidence="2" id="KW-1133">Transmembrane helix</keyword>
<dbReference type="Gene3D" id="3.30.70.270">
    <property type="match status" value="2"/>
</dbReference>
<keyword evidence="2" id="KW-0472">Membrane</keyword>
<dbReference type="SUPFAM" id="SSF56672">
    <property type="entry name" value="DNA/RNA polymerases"/>
    <property type="match status" value="1"/>
</dbReference>
<dbReference type="Pfam" id="PF00078">
    <property type="entry name" value="RVT_1"/>
    <property type="match status" value="1"/>
</dbReference>
<comment type="caution">
    <text evidence="4">The sequence shown here is derived from an EMBL/GenBank/DDBJ whole genome shotgun (WGS) entry which is preliminary data.</text>
</comment>
<dbReference type="InterPro" id="IPR053134">
    <property type="entry name" value="RNA-dir_DNA_polymerase"/>
</dbReference>
<dbReference type="Gene3D" id="3.10.10.10">
    <property type="entry name" value="HIV Type 1 Reverse Transcriptase, subunit A, domain 1"/>
    <property type="match status" value="1"/>
</dbReference>
<sequence length="219" mass="26028">MQSSTIERPKENMQKKAGNMTKHPKEERLREMLENFKDLFPKDIPRDLPLIKGIEHHIDFTLGQLCLIGYHQIRMREGNKWKTTFKTKFGLYKWLVIPFSLTNTPSMFMRLMNHVLRSLIGHYVLIYFDGILVYFTYAYDHVVNVRDVLQLLKDESLYVNLENCIFGTNEEVRVDKDKVKVIQSWLTRTNISDVKSFHELASFYRRFVKDFSTIDVLLN</sequence>
<accession>A0A371HQI5</accession>
<evidence type="ECO:0000256" key="2">
    <source>
        <dbReference type="SAM" id="Phobius"/>
    </source>
</evidence>
<dbReference type="PANTHER" id="PTHR24559">
    <property type="entry name" value="TRANSPOSON TY3-I GAG-POL POLYPROTEIN"/>
    <property type="match status" value="1"/>
</dbReference>
<dbReference type="AlphaFoldDB" id="A0A371HQI5"/>
<feature type="domain" description="Reverse transcriptase" evidence="3">
    <location>
        <begin position="69"/>
        <end position="168"/>
    </location>
</feature>
<dbReference type="CDD" id="cd01647">
    <property type="entry name" value="RT_LTR"/>
    <property type="match status" value="1"/>
</dbReference>